<accession>A0A7S4FTZ7</accession>
<protein>
    <submittedName>
        <fullName evidence="1">Uncharacterized protein</fullName>
    </submittedName>
</protein>
<proteinExistence type="predicted"/>
<reference evidence="1" key="1">
    <citation type="submission" date="2021-01" db="EMBL/GenBank/DDBJ databases">
        <authorList>
            <person name="Corre E."/>
            <person name="Pelletier E."/>
            <person name="Niang G."/>
            <person name="Scheremetjew M."/>
            <person name="Finn R."/>
            <person name="Kale V."/>
            <person name="Holt S."/>
            <person name="Cochrane G."/>
            <person name="Meng A."/>
            <person name="Brown T."/>
            <person name="Cohen L."/>
        </authorList>
    </citation>
    <scope>NUCLEOTIDE SEQUENCE</scope>
    <source>
        <strain evidence="1">CCMP1594</strain>
    </source>
</reference>
<sequence>MAAAATLCVLAPRMDTGGMRIWDAGCSRTALSSAGRSGNYGSETWLHLNQMETVVALCVCVCVRMCVRDTPTIIEKLSQCLRSHKSRTKCQKAPAEELPAITVLSVTTTASNGGS</sequence>
<gene>
    <name evidence="1" type="ORF">EGYM00163_LOCUS25227</name>
</gene>
<evidence type="ECO:0000313" key="1">
    <source>
        <dbReference type="EMBL" id="CAE0814074.1"/>
    </source>
</evidence>
<dbReference type="AlphaFoldDB" id="A0A7S4FTZ7"/>
<dbReference type="EMBL" id="HBJA01071792">
    <property type="protein sequence ID" value="CAE0814074.1"/>
    <property type="molecule type" value="Transcribed_RNA"/>
</dbReference>
<name>A0A7S4FTZ7_9EUGL</name>
<organism evidence="1">
    <name type="scientific">Eutreptiella gymnastica</name>
    <dbReference type="NCBI Taxonomy" id="73025"/>
    <lineage>
        <taxon>Eukaryota</taxon>
        <taxon>Discoba</taxon>
        <taxon>Euglenozoa</taxon>
        <taxon>Euglenida</taxon>
        <taxon>Spirocuta</taxon>
        <taxon>Euglenophyceae</taxon>
        <taxon>Eutreptiales</taxon>
        <taxon>Eutreptiaceae</taxon>
        <taxon>Eutreptiella</taxon>
    </lineage>
</organism>